<reference evidence="1 2" key="1">
    <citation type="submission" date="2020-08" db="EMBL/GenBank/DDBJ databases">
        <title>Genome sequence of Rhizobiales bacterium strain IZ6.</title>
        <authorList>
            <person name="Nakai R."/>
            <person name="Naganuma T."/>
        </authorList>
    </citation>
    <scope>NUCLEOTIDE SEQUENCE [LARGE SCALE GENOMIC DNA]</scope>
    <source>
        <strain evidence="1 2">IZ6</strain>
    </source>
</reference>
<dbReference type="Proteomes" id="UP000515317">
    <property type="component" value="Chromosome"/>
</dbReference>
<dbReference type="EMBL" id="AP023361">
    <property type="protein sequence ID" value="BCJ89794.1"/>
    <property type="molecule type" value="Genomic_DNA"/>
</dbReference>
<keyword evidence="2" id="KW-1185">Reference proteome</keyword>
<evidence type="ECO:0000313" key="1">
    <source>
        <dbReference type="EMBL" id="BCJ89794.1"/>
    </source>
</evidence>
<dbReference type="AlphaFoldDB" id="A0A6S6QHX1"/>
<gene>
    <name evidence="1" type="ORF">IZ6_05290</name>
</gene>
<dbReference type="KEGG" id="tso:IZ6_05290"/>
<name>A0A6S6QHX1_9HYPH</name>
<accession>A0A6S6QHX1</accession>
<proteinExistence type="predicted"/>
<protein>
    <submittedName>
        <fullName evidence="1">Uncharacterized protein</fullName>
    </submittedName>
</protein>
<evidence type="ECO:0000313" key="2">
    <source>
        <dbReference type="Proteomes" id="UP000515317"/>
    </source>
</evidence>
<sequence length="112" mass="12544">MNMAVLKKTPAIDFLDKLGGLIKSGSYKEASQAYKDFEKANPTADFMILEAVPFRVQNQIIKTVGSPTAFSIYSLRHPTWTTEIVEAFEDPAKFDAYVKKLEADVRASQPKK</sequence>
<organism evidence="1 2">
    <name type="scientific">Terrihabitans soli</name>
    <dbReference type="NCBI Taxonomy" id="708113"/>
    <lineage>
        <taxon>Bacteria</taxon>
        <taxon>Pseudomonadati</taxon>
        <taxon>Pseudomonadota</taxon>
        <taxon>Alphaproteobacteria</taxon>
        <taxon>Hyphomicrobiales</taxon>
        <taxon>Terrihabitans</taxon>
    </lineage>
</organism>